<gene>
    <name evidence="7" type="ORF">IFM89_003226</name>
</gene>
<feature type="transmembrane region" description="Helical" evidence="6">
    <location>
        <begin position="20"/>
        <end position="44"/>
    </location>
</feature>
<feature type="transmembrane region" description="Helical" evidence="6">
    <location>
        <begin position="115"/>
        <end position="140"/>
    </location>
</feature>
<keyword evidence="4 6" id="KW-1133">Transmembrane helix</keyword>
<evidence type="ECO:0000256" key="6">
    <source>
        <dbReference type="RuleBase" id="RU368066"/>
    </source>
</evidence>
<dbReference type="GO" id="GO:0022857">
    <property type="term" value="F:transmembrane transporter activity"/>
    <property type="evidence" value="ECO:0007669"/>
    <property type="project" value="UniProtKB-UniRule"/>
</dbReference>
<evidence type="ECO:0000256" key="4">
    <source>
        <dbReference type="ARBA" id="ARBA00022989"/>
    </source>
</evidence>
<feature type="transmembrane region" description="Helical" evidence="6">
    <location>
        <begin position="56"/>
        <end position="78"/>
    </location>
</feature>
<accession>A0A835H0Y8</accession>
<keyword evidence="5 6" id="KW-0472">Membrane</keyword>
<dbReference type="GO" id="GO:0005886">
    <property type="term" value="C:plasma membrane"/>
    <property type="evidence" value="ECO:0007669"/>
    <property type="project" value="UniProtKB-SubCell"/>
</dbReference>
<name>A0A835H0Y8_9MAGN</name>
<dbReference type="Pfam" id="PF04515">
    <property type="entry name" value="Choline_transpo"/>
    <property type="match status" value="1"/>
</dbReference>
<protein>
    <recommendedName>
        <fullName evidence="6">Choline transporter-like protein</fullName>
    </recommendedName>
</protein>
<dbReference type="PANTHER" id="PTHR12385:SF84">
    <property type="entry name" value="CHOLINE TRANSPORTER-LIKE PROTEIN"/>
    <property type="match status" value="1"/>
</dbReference>
<proteinExistence type="inferred from homology"/>
<dbReference type="AlphaFoldDB" id="A0A835H0Y8"/>
<evidence type="ECO:0000313" key="8">
    <source>
        <dbReference type="Proteomes" id="UP000631114"/>
    </source>
</evidence>
<comment type="similarity">
    <text evidence="2 6">Belongs to the CTL (choline transporter-like) family.</text>
</comment>
<reference evidence="7 8" key="1">
    <citation type="submission" date="2020-10" db="EMBL/GenBank/DDBJ databases">
        <title>The Coptis chinensis genome and diversification of protoberbering-type alkaloids.</title>
        <authorList>
            <person name="Wang B."/>
            <person name="Shu S."/>
            <person name="Song C."/>
            <person name="Liu Y."/>
        </authorList>
    </citation>
    <scope>NUCLEOTIDE SEQUENCE [LARGE SCALE GENOMIC DNA]</scope>
    <source>
        <strain evidence="7">HL-2020</strain>
        <tissue evidence="7">Leaf</tissue>
    </source>
</reference>
<evidence type="ECO:0000256" key="2">
    <source>
        <dbReference type="ARBA" id="ARBA00007168"/>
    </source>
</evidence>
<dbReference type="EMBL" id="JADFTS010000008">
    <property type="protein sequence ID" value="KAF9591275.1"/>
    <property type="molecule type" value="Genomic_DNA"/>
</dbReference>
<feature type="transmembrane region" description="Helical" evidence="6">
    <location>
        <begin position="189"/>
        <end position="208"/>
    </location>
</feature>
<comment type="subcellular location">
    <subcellularLocation>
        <location evidence="6">Cell membrane</location>
        <topology evidence="6">Multi-pass membrane protein</topology>
    </subcellularLocation>
    <subcellularLocation>
        <location evidence="1">Membrane</location>
        <topology evidence="1">Multi-pass membrane protein</topology>
    </subcellularLocation>
</comment>
<evidence type="ECO:0000256" key="1">
    <source>
        <dbReference type="ARBA" id="ARBA00004141"/>
    </source>
</evidence>
<keyword evidence="8" id="KW-1185">Reference proteome</keyword>
<comment type="function">
    <text evidence="6">Choline transporter.</text>
</comment>
<feature type="transmembrane region" description="Helical" evidence="6">
    <location>
        <begin position="90"/>
        <end position="109"/>
    </location>
</feature>
<sequence>MEGPTTQMESTAGKLSSKIFVLLFYIHLLLLSILITFLTIRGIISATDSHRNKLLLHWYLPLLSSSIIAALIAFLCQVSVRKTPTRTLRHAFWISPLLTCGAGVLFLSIGTAGGFVAAAFFLIFALIQSLYGCWVVPRFYHATRILSVSLSAPTSNATKLLTISLVIGAIHNSLSVSGLGGVVQAHTRFDPLFIVVILLSIAWTMHVIRNTLHVAISRPVFMYFTRVTDVDTSVVFDHTVRRSMGSICVGSIVAPVFEVIRGLARVMSSIAGDTDEFMFSCASCYAGLADRLVAYGNRWGFVHMGVYGKGFLHASADTWEMFERTGMKSLIDLDLTGSFCFLCGVAGGSLCTLVAGSWTLAVEKDYATIVSVYAFLSGYFMVRIAMSWPQACVSAYHVAYAENPQSRHFDSTVPSRIQELQRSQV</sequence>
<evidence type="ECO:0000256" key="3">
    <source>
        <dbReference type="ARBA" id="ARBA00022692"/>
    </source>
</evidence>
<organism evidence="7 8">
    <name type="scientific">Coptis chinensis</name>
    <dbReference type="NCBI Taxonomy" id="261450"/>
    <lineage>
        <taxon>Eukaryota</taxon>
        <taxon>Viridiplantae</taxon>
        <taxon>Streptophyta</taxon>
        <taxon>Embryophyta</taxon>
        <taxon>Tracheophyta</taxon>
        <taxon>Spermatophyta</taxon>
        <taxon>Magnoliopsida</taxon>
        <taxon>Ranunculales</taxon>
        <taxon>Ranunculaceae</taxon>
        <taxon>Coptidoideae</taxon>
        <taxon>Coptis</taxon>
    </lineage>
</organism>
<evidence type="ECO:0000256" key="5">
    <source>
        <dbReference type="ARBA" id="ARBA00023136"/>
    </source>
</evidence>
<feature type="transmembrane region" description="Helical" evidence="6">
    <location>
        <begin position="335"/>
        <end position="360"/>
    </location>
</feature>
<evidence type="ECO:0000313" key="7">
    <source>
        <dbReference type="EMBL" id="KAF9591275.1"/>
    </source>
</evidence>
<dbReference type="OrthoDB" id="44736at2759"/>
<dbReference type="InterPro" id="IPR007603">
    <property type="entry name" value="Choline_transptr-like"/>
</dbReference>
<comment type="caution">
    <text evidence="7">The sequence shown here is derived from an EMBL/GenBank/DDBJ whole genome shotgun (WGS) entry which is preliminary data.</text>
</comment>
<feature type="transmembrane region" description="Helical" evidence="6">
    <location>
        <begin position="366"/>
        <end position="386"/>
    </location>
</feature>
<dbReference type="PANTHER" id="PTHR12385">
    <property type="entry name" value="CHOLINE TRANSPORTER-LIKE (SLC FAMILY 44)"/>
    <property type="match status" value="1"/>
</dbReference>
<keyword evidence="3 6" id="KW-0812">Transmembrane</keyword>
<feature type="transmembrane region" description="Helical" evidence="6">
    <location>
        <begin position="160"/>
        <end position="183"/>
    </location>
</feature>
<dbReference type="Proteomes" id="UP000631114">
    <property type="component" value="Unassembled WGS sequence"/>
</dbReference>